<keyword evidence="1" id="KW-0732">Signal</keyword>
<evidence type="ECO:0000256" key="1">
    <source>
        <dbReference type="SAM" id="SignalP"/>
    </source>
</evidence>
<dbReference type="EMBL" id="GGFL01010484">
    <property type="protein sequence ID" value="MBW74662.1"/>
    <property type="molecule type" value="Transcribed_RNA"/>
</dbReference>
<proteinExistence type="predicted"/>
<accession>A0A2M4DAQ4</accession>
<sequence>MLYPGRWMSHLLATSCRWTMCASCWTAVGTRSLTKFSSRKSRSMFIPSMRCYCRTRTAVIWERCRIWWES</sequence>
<dbReference type="AlphaFoldDB" id="A0A2M4DAQ4"/>
<feature type="signal peptide" evidence="1">
    <location>
        <begin position="1"/>
        <end position="23"/>
    </location>
</feature>
<reference evidence="2" key="1">
    <citation type="submission" date="2018-01" db="EMBL/GenBank/DDBJ databases">
        <title>An insight into the sialome of Amazonian anophelines.</title>
        <authorList>
            <person name="Ribeiro J.M."/>
            <person name="Scarpassa V."/>
            <person name="Calvo E."/>
        </authorList>
    </citation>
    <scope>NUCLEOTIDE SEQUENCE</scope>
</reference>
<organism evidence="2">
    <name type="scientific">Anopheles darlingi</name>
    <name type="common">Mosquito</name>
    <dbReference type="NCBI Taxonomy" id="43151"/>
    <lineage>
        <taxon>Eukaryota</taxon>
        <taxon>Metazoa</taxon>
        <taxon>Ecdysozoa</taxon>
        <taxon>Arthropoda</taxon>
        <taxon>Hexapoda</taxon>
        <taxon>Insecta</taxon>
        <taxon>Pterygota</taxon>
        <taxon>Neoptera</taxon>
        <taxon>Endopterygota</taxon>
        <taxon>Diptera</taxon>
        <taxon>Nematocera</taxon>
        <taxon>Culicoidea</taxon>
        <taxon>Culicidae</taxon>
        <taxon>Anophelinae</taxon>
        <taxon>Anopheles</taxon>
    </lineage>
</organism>
<name>A0A2M4DAQ4_ANODA</name>
<evidence type="ECO:0000313" key="2">
    <source>
        <dbReference type="EMBL" id="MBW74662.1"/>
    </source>
</evidence>
<feature type="chain" id="PRO_5014947766" evidence="1">
    <location>
        <begin position="24"/>
        <end position="70"/>
    </location>
</feature>
<protein>
    <submittedName>
        <fullName evidence="2">Putative secreted protein</fullName>
    </submittedName>
</protein>